<reference evidence="2 3" key="1">
    <citation type="submission" date="2018-03" db="EMBL/GenBank/DDBJ databases">
        <title>Genomic Encyclopedia of Archaeal and Bacterial Type Strains, Phase II (KMG-II): from individual species to whole genera.</title>
        <authorList>
            <person name="Goeker M."/>
        </authorList>
    </citation>
    <scope>NUCLEOTIDE SEQUENCE [LARGE SCALE GENOMIC DNA]</scope>
    <source>
        <strain evidence="2 3">DSM 29057</strain>
    </source>
</reference>
<dbReference type="AlphaFoldDB" id="A0A2P8FQE2"/>
<organism evidence="2 3">
    <name type="scientific">Dyadobacter jiangsuensis</name>
    <dbReference type="NCBI Taxonomy" id="1591085"/>
    <lineage>
        <taxon>Bacteria</taxon>
        <taxon>Pseudomonadati</taxon>
        <taxon>Bacteroidota</taxon>
        <taxon>Cytophagia</taxon>
        <taxon>Cytophagales</taxon>
        <taxon>Spirosomataceae</taxon>
        <taxon>Dyadobacter</taxon>
    </lineage>
</organism>
<keyword evidence="1" id="KW-1133">Transmembrane helix</keyword>
<dbReference type="EMBL" id="PYAS01000015">
    <property type="protein sequence ID" value="PSL23875.1"/>
    <property type="molecule type" value="Genomic_DNA"/>
</dbReference>
<protein>
    <submittedName>
        <fullName evidence="2">Uncharacterized protein</fullName>
    </submittedName>
</protein>
<dbReference type="RefSeq" id="WP_170118870.1">
    <property type="nucleotide sequence ID" value="NZ_PYAS01000015.1"/>
</dbReference>
<sequence length="46" mass="5302">MIVVAKLTLFMIWLMAFVVTCLVVGITFPVIVLFDKFQLHFKEVSL</sequence>
<evidence type="ECO:0000313" key="2">
    <source>
        <dbReference type="EMBL" id="PSL23875.1"/>
    </source>
</evidence>
<accession>A0A2P8FQE2</accession>
<evidence type="ECO:0000256" key="1">
    <source>
        <dbReference type="SAM" id="Phobius"/>
    </source>
</evidence>
<evidence type="ECO:0000313" key="3">
    <source>
        <dbReference type="Proteomes" id="UP000241964"/>
    </source>
</evidence>
<keyword evidence="3" id="KW-1185">Reference proteome</keyword>
<keyword evidence="1" id="KW-0812">Transmembrane</keyword>
<comment type="caution">
    <text evidence="2">The sequence shown here is derived from an EMBL/GenBank/DDBJ whole genome shotgun (WGS) entry which is preliminary data.</text>
</comment>
<gene>
    <name evidence="2" type="ORF">CLV60_11571</name>
</gene>
<keyword evidence="1" id="KW-0472">Membrane</keyword>
<dbReference type="Proteomes" id="UP000241964">
    <property type="component" value="Unassembled WGS sequence"/>
</dbReference>
<proteinExistence type="predicted"/>
<name>A0A2P8FQE2_9BACT</name>
<feature type="transmembrane region" description="Helical" evidence="1">
    <location>
        <begin position="12"/>
        <end position="34"/>
    </location>
</feature>